<feature type="chain" id="PRO_5039357260" description="DUF1318 domain-containing protein" evidence="1">
    <location>
        <begin position="22"/>
        <end position="174"/>
    </location>
</feature>
<evidence type="ECO:0000313" key="3">
    <source>
        <dbReference type="Proteomes" id="UP000744769"/>
    </source>
</evidence>
<evidence type="ECO:0000256" key="1">
    <source>
        <dbReference type="SAM" id="SignalP"/>
    </source>
</evidence>
<gene>
    <name evidence="2" type="ORF">G9U51_07765</name>
</gene>
<comment type="caution">
    <text evidence="2">The sequence shown here is derived from an EMBL/GenBank/DDBJ whole genome shotgun (WGS) entry which is preliminary data.</text>
</comment>
<dbReference type="EMBL" id="JAAOIV010000004">
    <property type="protein sequence ID" value="NHN55674.1"/>
    <property type="molecule type" value="Genomic_DNA"/>
</dbReference>
<evidence type="ECO:0000313" key="2">
    <source>
        <dbReference type="EMBL" id="NHN55674.1"/>
    </source>
</evidence>
<accession>A0A967B0B4</accession>
<protein>
    <recommendedName>
        <fullName evidence="4">DUF1318 domain-containing protein</fullName>
    </recommendedName>
</protein>
<dbReference type="PROSITE" id="PS51257">
    <property type="entry name" value="PROKAR_LIPOPROTEIN"/>
    <property type="match status" value="1"/>
</dbReference>
<proteinExistence type="predicted"/>
<evidence type="ECO:0008006" key="4">
    <source>
        <dbReference type="Google" id="ProtNLM"/>
    </source>
</evidence>
<name>A0A967B0B4_9MICO</name>
<keyword evidence="3" id="KW-1185">Reference proteome</keyword>
<dbReference type="AlphaFoldDB" id="A0A967B0B4"/>
<keyword evidence="1" id="KW-0732">Signal</keyword>
<sequence length="174" mass="18096">MKFTRRPLAAATVLAGTLALTGCGSNSVFNDGGVAASYKDTTVTTTEVSDAVADIAKAAPDSQFDGQSAVVYMVLGPELDKLAQKYGKAVSTQQARALFPKNMTPSDAAVRTAKGSLEFTSLRGVEAAQTDLINLIQKSDVKMNPRYGTWVKGKGPAAEPVNWIAPSAADAPTG</sequence>
<dbReference type="Proteomes" id="UP000744769">
    <property type="component" value="Unassembled WGS sequence"/>
</dbReference>
<dbReference type="RefSeq" id="WP_166195634.1">
    <property type="nucleotide sequence ID" value="NZ_JAAOIV010000004.1"/>
</dbReference>
<feature type="signal peptide" evidence="1">
    <location>
        <begin position="1"/>
        <end position="21"/>
    </location>
</feature>
<organism evidence="2 3">
    <name type="scientific">Metallococcus carri</name>
    <dbReference type="NCBI Taxonomy" id="1656884"/>
    <lineage>
        <taxon>Bacteria</taxon>
        <taxon>Bacillati</taxon>
        <taxon>Actinomycetota</taxon>
        <taxon>Actinomycetes</taxon>
        <taxon>Micrococcales</taxon>
        <taxon>Dermacoccaceae</taxon>
        <taxon>Metallococcus</taxon>
    </lineage>
</organism>
<reference evidence="2" key="1">
    <citation type="submission" date="2020-03" db="EMBL/GenBank/DDBJ databases">
        <title>Draft sequencing of Calidifontibacter sp. DB0510.</title>
        <authorList>
            <person name="Kim D.-U."/>
        </authorList>
    </citation>
    <scope>NUCLEOTIDE SEQUENCE</scope>
    <source>
        <strain evidence="2">DB0510</strain>
    </source>
</reference>